<dbReference type="InterPro" id="IPR000868">
    <property type="entry name" value="Isochorismatase-like_dom"/>
</dbReference>
<evidence type="ECO:0000313" key="6">
    <source>
        <dbReference type="Proteomes" id="UP000799640"/>
    </source>
</evidence>
<feature type="domain" description="Isochorismatase-like" evidence="3">
    <location>
        <begin position="26"/>
        <end position="215"/>
    </location>
</feature>
<dbReference type="InterPro" id="IPR036928">
    <property type="entry name" value="AS_sf"/>
</dbReference>
<accession>A0A6G1HRG5</accession>
<keyword evidence="6" id="KW-1185">Reference proteome</keyword>
<name>A0A6G1HRG5_9PEZI</name>
<evidence type="ECO:0000256" key="2">
    <source>
        <dbReference type="ARBA" id="ARBA00022801"/>
    </source>
</evidence>
<gene>
    <name evidence="5" type="ORF">EJ06DRAFT_532211</name>
</gene>
<dbReference type="Pfam" id="PF00857">
    <property type="entry name" value="Isochorismatase"/>
    <property type="match status" value="1"/>
</dbReference>
<dbReference type="InterPro" id="IPR023631">
    <property type="entry name" value="Amidase_dom"/>
</dbReference>
<dbReference type="SUPFAM" id="SSF75304">
    <property type="entry name" value="Amidase signature (AS) enzymes"/>
    <property type="match status" value="1"/>
</dbReference>
<protein>
    <submittedName>
        <fullName evidence="5">Amidase signature enzyme</fullName>
    </submittedName>
</protein>
<reference evidence="5" key="1">
    <citation type="journal article" date="2020" name="Stud. Mycol.">
        <title>101 Dothideomycetes genomes: a test case for predicting lifestyles and emergence of pathogens.</title>
        <authorList>
            <person name="Haridas S."/>
            <person name="Albert R."/>
            <person name="Binder M."/>
            <person name="Bloem J."/>
            <person name="Labutti K."/>
            <person name="Salamov A."/>
            <person name="Andreopoulos B."/>
            <person name="Baker S."/>
            <person name="Barry K."/>
            <person name="Bills G."/>
            <person name="Bluhm B."/>
            <person name="Cannon C."/>
            <person name="Castanera R."/>
            <person name="Culley D."/>
            <person name="Daum C."/>
            <person name="Ezra D."/>
            <person name="Gonzalez J."/>
            <person name="Henrissat B."/>
            <person name="Kuo A."/>
            <person name="Liang C."/>
            <person name="Lipzen A."/>
            <person name="Lutzoni F."/>
            <person name="Magnuson J."/>
            <person name="Mondo S."/>
            <person name="Nolan M."/>
            <person name="Ohm R."/>
            <person name="Pangilinan J."/>
            <person name="Park H.-J."/>
            <person name="Ramirez L."/>
            <person name="Alfaro M."/>
            <person name="Sun H."/>
            <person name="Tritt A."/>
            <person name="Yoshinaga Y."/>
            <person name="Zwiers L.-H."/>
            <person name="Turgeon B."/>
            <person name="Goodwin S."/>
            <person name="Spatafora J."/>
            <person name="Crous P."/>
            <person name="Grigoriev I."/>
        </authorList>
    </citation>
    <scope>NUCLEOTIDE SEQUENCE</scope>
    <source>
        <strain evidence="5">CBS 262.69</strain>
    </source>
</reference>
<dbReference type="InterPro" id="IPR050272">
    <property type="entry name" value="Isochorismatase-like_hydrls"/>
</dbReference>
<evidence type="ECO:0000259" key="3">
    <source>
        <dbReference type="Pfam" id="PF00857"/>
    </source>
</evidence>
<dbReference type="CDD" id="cd00431">
    <property type="entry name" value="cysteine_hydrolases"/>
    <property type="match status" value="1"/>
</dbReference>
<dbReference type="Gene3D" id="3.40.50.850">
    <property type="entry name" value="Isochorismatase-like"/>
    <property type="match status" value="1"/>
</dbReference>
<dbReference type="PANTHER" id="PTHR43540:SF9">
    <property type="entry name" value="FAMILY HYDROLASE, PUTATIVE (AFU_ORTHOLOGUE AFUA_2G08700)-RELATED"/>
    <property type="match status" value="1"/>
</dbReference>
<feature type="domain" description="Amidase" evidence="4">
    <location>
        <begin position="280"/>
        <end position="714"/>
    </location>
</feature>
<dbReference type="PANTHER" id="PTHR43540">
    <property type="entry name" value="PEROXYUREIDOACRYLATE/UREIDOACRYLATE AMIDOHYDROLASE-RELATED"/>
    <property type="match status" value="1"/>
</dbReference>
<dbReference type="OrthoDB" id="167809at2759"/>
<dbReference type="Pfam" id="PF01425">
    <property type="entry name" value="Amidase"/>
    <property type="match status" value="1"/>
</dbReference>
<sequence>MATSQLPSLLSIDAKPYAFAFPPQHTALLVIDMQRDFLLAGGFGAIQGGNLEAVQASIAPTKKLLEVCRRAGLTVFHTREGHKPDMSDCPSSKLVRQAEAPENTQHTLVIGDKGPMGRLLVRGEYGHDIVDELAPLPGEVVIDKPGKGSFWNTTILHKLKARAITHLIVAGVTTECCFATTIREANDRGFECCGIEEATAGYNAEFKCSSLEMLYWSQGLFGFVSSLQPLVDTLEPYTTAPTSLTSPPITPPAWDGNVTIPSLQAAYRAGLSPVTVAEGVLKYIEQYETENPGVWIHRVPKDVVLEAAKALAAKYPDKSALPPLFGVPFNIKDSLDVAGLPTTTACPPLTHIASTSSPVYDSVIAQGALFIGKTNLDQLATGLTGCRSPYGRPHSVFHNDYISGGSSSGNCVSVGASLVSFSIATDTAGSGRVPSGFNGVVGYKPTRGLLSTVGLVPACLSLDCIAIISRTVADARTVWQVAEAYDPRDRYAKNPLGFERHVNATGPGARKFTFGIPPPEALSVCAPVYRAMFHKAIARLQAMGGELRPIDWSPFEKAGRLLYDGTFVSERLASLPDDWLEKNRGHLHPVIRELFEAVEARGSTAVQAYRDLQAKALYTRQAELVLGYGDGGVDVVVVPTAPTHWTVEEVLEDPIRKNSALGEFTHFGNVLDLCCVAVPAGAYAEGELRPGAGDAPLPFSVTFLGGSRMDAETLEIARRFEQGLLNR</sequence>
<evidence type="ECO:0000259" key="4">
    <source>
        <dbReference type="Pfam" id="PF01425"/>
    </source>
</evidence>
<organism evidence="5 6">
    <name type="scientific">Trichodelitschia bisporula</name>
    <dbReference type="NCBI Taxonomy" id="703511"/>
    <lineage>
        <taxon>Eukaryota</taxon>
        <taxon>Fungi</taxon>
        <taxon>Dikarya</taxon>
        <taxon>Ascomycota</taxon>
        <taxon>Pezizomycotina</taxon>
        <taxon>Dothideomycetes</taxon>
        <taxon>Dothideomycetes incertae sedis</taxon>
        <taxon>Phaeotrichales</taxon>
        <taxon>Phaeotrichaceae</taxon>
        <taxon>Trichodelitschia</taxon>
    </lineage>
</organism>
<dbReference type="Gene3D" id="1.20.58.1700">
    <property type="match status" value="1"/>
</dbReference>
<evidence type="ECO:0000256" key="1">
    <source>
        <dbReference type="ARBA" id="ARBA00006336"/>
    </source>
</evidence>
<dbReference type="AlphaFoldDB" id="A0A6G1HRG5"/>
<dbReference type="InterPro" id="IPR036380">
    <property type="entry name" value="Isochorismatase-like_sf"/>
</dbReference>
<dbReference type="SUPFAM" id="SSF52499">
    <property type="entry name" value="Isochorismatase-like hydrolases"/>
    <property type="match status" value="1"/>
</dbReference>
<comment type="similarity">
    <text evidence="1">Belongs to the isochorismatase family.</text>
</comment>
<evidence type="ECO:0000313" key="5">
    <source>
        <dbReference type="EMBL" id="KAF2398466.1"/>
    </source>
</evidence>
<dbReference type="EMBL" id="ML996700">
    <property type="protein sequence ID" value="KAF2398466.1"/>
    <property type="molecule type" value="Genomic_DNA"/>
</dbReference>
<dbReference type="GO" id="GO:0016787">
    <property type="term" value="F:hydrolase activity"/>
    <property type="evidence" value="ECO:0007669"/>
    <property type="project" value="UniProtKB-KW"/>
</dbReference>
<proteinExistence type="inferred from homology"/>
<dbReference type="Gene3D" id="3.90.1300.10">
    <property type="entry name" value="Amidase signature (AS) domain"/>
    <property type="match status" value="1"/>
</dbReference>
<dbReference type="Proteomes" id="UP000799640">
    <property type="component" value="Unassembled WGS sequence"/>
</dbReference>
<keyword evidence="2" id="KW-0378">Hydrolase</keyword>